<evidence type="ECO:0000256" key="12">
    <source>
        <dbReference type="ARBA" id="ARBA00023170"/>
    </source>
</evidence>
<feature type="compositionally biased region" description="Polar residues" evidence="16">
    <location>
        <begin position="28"/>
        <end position="38"/>
    </location>
</feature>
<reference evidence="20" key="1">
    <citation type="journal article" date="2019" name="Int. J. Syst. Evol. Microbiol.">
        <title>The Global Catalogue of Microorganisms (GCM) 10K type strain sequencing project: providing services to taxonomists for standard genome sequencing and annotation.</title>
        <authorList>
            <consortium name="The Broad Institute Genomics Platform"/>
            <consortium name="The Broad Institute Genome Sequencing Center for Infectious Disease"/>
            <person name="Wu L."/>
            <person name="Ma J."/>
        </authorList>
    </citation>
    <scope>NUCLEOTIDE SEQUENCE [LARGE SCALE GENOMIC DNA]</scope>
    <source>
        <strain evidence="20">CCUG 56042</strain>
    </source>
</reference>
<dbReference type="Pfam" id="PF00593">
    <property type="entry name" value="TonB_dep_Rec_b-barrel"/>
    <property type="match status" value="1"/>
</dbReference>
<evidence type="ECO:0000313" key="19">
    <source>
        <dbReference type="EMBL" id="MFC5430104.1"/>
    </source>
</evidence>
<feature type="region of interest" description="Disordered" evidence="16">
    <location>
        <begin position="20"/>
        <end position="58"/>
    </location>
</feature>
<dbReference type="PANTHER" id="PTHR32552:SF89">
    <property type="entry name" value="CATECHOLATE SIDEROPHORE RECEPTOR FIU"/>
    <property type="match status" value="1"/>
</dbReference>
<dbReference type="EMBL" id="JBHSMP010000017">
    <property type="protein sequence ID" value="MFC5430104.1"/>
    <property type="molecule type" value="Genomic_DNA"/>
</dbReference>
<dbReference type="InterPro" id="IPR039426">
    <property type="entry name" value="TonB-dep_rcpt-like"/>
</dbReference>
<keyword evidence="7" id="KW-0732">Signal</keyword>
<proteinExistence type="inferred from homology"/>
<organism evidence="19 20">
    <name type="scientific">Paraburkholderia denitrificans</name>
    <dbReference type="NCBI Taxonomy" id="694025"/>
    <lineage>
        <taxon>Bacteria</taxon>
        <taxon>Pseudomonadati</taxon>
        <taxon>Pseudomonadota</taxon>
        <taxon>Betaproteobacteria</taxon>
        <taxon>Burkholderiales</taxon>
        <taxon>Burkholderiaceae</taxon>
        <taxon>Paraburkholderia</taxon>
    </lineage>
</organism>
<feature type="domain" description="TonB-dependent receptor plug" evidence="18">
    <location>
        <begin position="54"/>
        <end position="151"/>
    </location>
</feature>
<sequence>MTVVAVSLLFEVAAAHAQEANSAEPAAKSSSDIGTVTITGEGDQLGNGLLVRDDEPKTRSNITRAEFEKERPTGNPFQSMNMLPGVVTYSHDGTGLFGGGLSVRGFKSDQIGFTVNGAPINDSGSYEVYPQQLGEMENICSQSVTQGATDLDAPHIGASGGNISLVTCEPEDRHRLRLAQTVGGLNLLRSFVRVDSGRFANDMAKVFLSYSHSSADKWKGLGKADRDHVDFGVRFDFDKANYITGTLNYNRILNNNFLAPSLAQLNEYGYYYDYSPTFIGHLPPGSGTAQNEGALKKGEQPYYKLALNPFENVLASVTGVFRLTPTTKLKLQPYYWYGYGTGGRQQQRLWENGFLPVNPDTGKLGGSVDLNGDGDTLDTRIVASSRITRTDRPGITATVTQQLANHQIQAGLWFERAVHRQTGPAVHVNEDGTSSNVWLDSGLITGPTGDPFQSRNWNTVTTAWEFFIQDSVSMLADKLNVQGGFRIPTARRDFTNIASEGDFASPTSQPNSLNWRTYNINKSYTAFLPQLGVRYSINDALQIYANGARNFRAPPNFAFSPTNGNVSIVGGNAVMTGNVKAETSNIFDIGARYQTDWGMLSGSVFYVDYQDRQANSYDPNTQKSSYTNAGAVRNVGFQLEAGTAPIHGFSLYGSVTNNHSRIKEDVRVSKKVTAPTAGKKYPLDPDWLLALSTQYARERWYARAQTKFIGRQFATLTNDEAVPSYTTVDLDAGYRFNGNTFLKNPTLRMNISNLFDKRYRHPSSLQTGNGNGTVIYYLGAPRLISATLTADF</sequence>
<dbReference type="PANTHER" id="PTHR32552">
    <property type="entry name" value="FERRICHROME IRON RECEPTOR-RELATED"/>
    <property type="match status" value="1"/>
</dbReference>
<evidence type="ECO:0000256" key="5">
    <source>
        <dbReference type="ARBA" id="ARBA00022496"/>
    </source>
</evidence>
<keyword evidence="8" id="KW-0408">Iron</keyword>
<evidence type="ECO:0000259" key="18">
    <source>
        <dbReference type="Pfam" id="PF07715"/>
    </source>
</evidence>
<keyword evidence="5" id="KW-0410">Iron transport</keyword>
<evidence type="ECO:0000256" key="13">
    <source>
        <dbReference type="ARBA" id="ARBA00023237"/>
    </source>
</evidence>
<keyword evidence="13 14" id="KW-0998">Cell outer membrane</keyword>
<comment type="subcellular location">
    <subcellularLocation>
        <location evidence="1 14">Cell outer membrane</location>
        <topology evidence="1 14">Multi-pass membrane protein</topology>
    </subcellularLocation>
</comment>
<dbReference type="Proteomes" id="UP001596103">
    <property type="component" value="Unassembled WGS sequence"/>
</dbReference>
<keyword evidence="10 15" id="KW-0798">TonB box</keyword>
<evidence type="ECO:0000256" key="6">
    <source>
        <dbReference type="ARBA" id="ARBA00022692"/>
    </source>
</evidence>
<keyword evidence="4 14" id="KW-1134">Transmembrane beta strand</keyword>
<evidence type="ECO:0000256" key="11">
    <source>
        <dbReference type="ARBA" id="ARBA00023136"/>
    </source>
</evidence>
<evidence type="ECO:0000256" key="9">
    <source>
        <dbReference type="ARBA" id="ARBA00023065"/>
    </source>
</evidence>
<evidence type="ECO:0000256" key="16">
    <source>
        <dbReference type="SAM" id="MobiDB-lite"/>
    </source>
</evidence>
<keyword evidence="6 14" id="KW-0812">Transmembrane</keyword>
<dbReference type="InterPro" id="IPR036942">
    <property type="entry name" value="Beta-barrel_TonB_sf"/>
</dbReference>
<evidence type="ECO:0000256" key="7">
    <source>
        <dbReference type="ARBA" id="ARBA00022729"/>
    </source>
</evidence>
<evidence type="ECO:0000256" key="2">
    <source>
        <dbReference type="ARBA" id="ARBA00009810"/>
    </source>
</evidence>
<dbReference type="Pfam" id="PF07715">
    <property type="entry name" value="Plug"/>
    <property type="match status" value="1"/>
</dbReference>
<dbReference type="SUPFAM" id="SSF56935">
    <property type="entry name" value="Porins"/>
    <property type="match status" value="1"/>
</dbReference>
<feature type="domain" description="TonB-dependent receptor-like beta-barrel" evidence="17">
    <location>
        <begin position="270"/>
        <end position="754"/>
    </location>
</feature>
<protein>
    <submittedName>
        <fullName evidence="19">TonB-dependent receptor</fullName>
    </submittedName>
</protein>
<keyword evidence="12 19" id="KW-0675">Receptor</keyword>
<evidence type="ECO:0000259" key="17">
    <source>
        <dbReference type="Pfam" id="PF00593"/>
    </source>
</evidence>
<dbReference type="RefSeq" id="WP_377712280.1">
    <property type="nucleotide sequence ID" value="NZ_JBHSMP010000017.1"/>
</dbReference>
<dbReference type="Gene3D" id="2.40.170.20">
    <property type="entry name" value="TonB-dependent receptor, beta-barrel domain"/>
    <property type="match status" value="1"/>
</dbReference>
<dbReference type="InterPro" id="IPR000531">
    <property type="entry name" value="Beta-barrel_TonB"/>
</dbReference>
<evidence type="ECO:0000256" key="14">
    <source>
        <dbReference type="PROSITE-ProRule" id="PRU01360"/>
    </source>
</evidence>
<dbReference type="InterPro" id="IPR012910">
    <property type="entry name" value="Plug_dom"/>
</dbReference>
<keyword evidence="9" id="KW-0406">Ion transport</keyword>
<keyword evidence="11 14" id="KW-0472">Membrane</keyword>
<keyword evidence="3 14" id="KW-0813">Transport</keyword>
<accession>A0ABW0JAQ8</accession>
<dbReference type="PROSITE" id="PS52016">
    <property type="entry name" value="TONB_DEPENDENT_REC_3"/>
    <property type="match status" value="1"/>
</dbReference>
<evidence type="ECO:0000256" key="3">
    <source>
        <dbReference type="ARBA" id="ARBA00022448"/>
    </source>
</evidence>
<evidence type="ECO:0000256" key="4">
    <source>
        <dbReference type="ARBA" id="ARBA00022452"/>
    </source>
</evidence>
<evidence type="ECO:0000256" key="15">
    <source>
        <dbReference type="RuleBase" id="RU003357"/>
    </source>
</evidence>
<gene>
    <name evidence="19" type="ORF">ACFPTO_15025</name>
</gene>
<comment type="similarity">
    <text evidence="2 14 15">Belongs to the TonB-dependent receptor family.</text>
</comment>
<comment type="caution">
    <text evidence="19">The sequence shown here is derived from an EMBL/GenBank/DDBJ whole genome shotgun (WGS) entry which is preliminary data.</text>
</comment>
<evidence type="ECO:0000256" key="1">
    <source>
        <dbReference type="ARBA" id="ARBA00004571"/>
    </source>
</evidence>
<name>A0ABW0JAQ8_9BURK</name>
<evidence type="ECO:0000256" key="8">
    <source>
        <dbReference type="ARBA" id="ARBA00023004"/>
    </source>
</evidence>
<evidence type="ECO:0000313" key="20">
    <source>
        <dbReference type="Proteomes" id="UP001596103"/>
    </source>
</evidence>
<keyword evidence="20" id="KW-1185">Reference proteome</keyword>
<dbReference type="InterPro" id="IPR037066">
    <property type="entry name" value="Plug_dom_sf"/>
</dbReference>
<evidence type="ECO:0000256" key="10">
    <source>
        <dbReference type="ARBA" id="ARBA00023077"/>
    </source>
</evidence>
<dbReference type="Gene3D" id="2.170.130.10">
    <property type="entry name" value="TonB-dependent receptor, plug domain"/>
    <property type="match status" value="1"/>
</dbReference>